<dbReference type="EMBL" id="BAQD01000139">
    <property type="protein sequence ID" value="GBQ08699.1"/>
    <property type="molecule type" value="Genomic_DNA"/>
</dbReference>
<evidence type="ECO:0000259" key="6">
    <source>
        <dbReference type="Pfam" id="PF00291"/>
    </source>
</evidence>
<evidence type="ECO:0000256" key="1">
    <source>
        <dbReference type="ARBA" id="ARBA00001933"/>
    </source>
</evidence>
<dbReference type="InterPro" id="IPR036052">
    <property type="entry name" value="TrpB-like_PALP_sf"/>
</dbReference>
<evidence type="ECO:0000313" key="7">
    <source>
        <dbReference type="EMBL" id="GBQ08699.1"/>
    </source>
</evidence>
<evidence type="ECO:0000313" key="8">
    <source>
        <dbReference type="Proteomes" id="UP001062901"/>
    </source>
</evidence>
<evidence type="ECO:0000256" key="4">
    <source>
        <dbReference type="ARBA" id="ARBA00047931"/>
    </source>
</evidence>
<keyword evidence="3" id="KW-0663">Pyridoxal phosphate</keyword>
<gene>
    <name evidence="7" type="ORF">AA15669_1869</name>
</gene>
<keyword evidence="8" id="KW-1185">Reference proteome</keyword>
<protein>
    <recommendedName>
        <fullName evidence="2">cysteine synthase</fullName>
        <ecNumber evidence="2">2.5.1.47</ecNumber>
    </recommendedName>
</protein>
<dbReference type="PANTHER" id="PTHR10314">
    <property type="entry name" value="CYSTATHIONINE BETA-SYNTHASE"/>
    <property type="match status" value="1"/>
</dbReference>
<dbReference type="RefSeq" id="WP_018981245.1">
    <property type="nucleotide sequence ID" value="NZ_BAQD01000139.1"/>
</dbReference>
<dbReference type="InterPro" id="IPR005856">
    <property type="entry name" value="Cys_synth"/>
</dbReference>
<evidence type="ECO:0000256" key="3">
    <source>
        <dbReference type="ARBA" id="ARBA00022898"/>
    </source>
</evidence>
<dbReference type="InterPro" id="IPR001926">
    <property type="entry name" value="TrpB-like_PALP"/>
</dbReference>
<dbReference type="CDD" id="cd01561">
    <property type="entry name" value="CBS_like"/>
    <property type="match status" value="1"/>
</dbReference>
<feature type="domain" description="Tryptophan synthase beta chain-like PALP" evidence="6">
    <location>
        <begin position="34"/>
        <end position="320"/>
    </location>
</feature>
<reference evidence="7" key="1">
    <citation type="submission" date="2013-04" db="EMBL/GenBank/DDBJ databases">
        <title>The genome sequencing project of 58 acetic acid bacteria.</title>
        <authorList>
            <person name="Okamoto-Kainuma A."/>
            <person name="Ishikawa M."/>
            <person name="Umino S."/>
            <person name="Koizumi Y."/>
            <person name="Shiwa Y."/>
            <person name="Yoshikawa H."/>
            <person name="Matsutani M."/>
            <person name="Matsushita K."/>
        </authorList>
    </citation>
    <scope>NUCLEOTIDE SEQUENCE</scope>
    <source>
        <strain evidence="7">DSM 15669</strain>
    </source>
</reference>
<feature type="compositionally biased region" description="Low complexity" evidence="5">
    <location>
        <begin position="1"/>
        <end position="16"/>
    </location>
</feature>
<comment type="catalytic activity">
    <reaction evidence="4">
        <text>O-acetyl-L-serine + hydrogen sulfide = L-cysteine + acetate</text>
        <dbReference type="Rhea" id="RHEA:14829"/>
        <dbReference type="ChEBI" id="CHEBI:29919"/>
        <dbReference type="ChEBI" id="CHEBI:30089"/>
        <dbReference type="ChEBI" id="CHEBI:35235"/>
        <dbReference type="ChEBI" id="CHEBI:58340"/>
        <dbReference type="EC" id="2.5.1.47"/>
    </reaction>
</comment>
<evidence type="ECO:0000256" key="5">
    <source>
        <dbReference type="SAM" id="MobiDB-lite"/>
    </source>
</evidence>
<name>A0ABQ0P0Z5_9PROT</name>
<dbReference type="Pfam" id="PF00291">
    <property type="entry name" value="PALP"/>
    <property type="match status" value="1"/>
</dbReference>
<organism evidence="7 8">
    <name type="scientific">Saccharibacter floricola DSM 15669</name>
    <dbReference type="NCBI Taxonomy" id="1123227"/>
    <lineage>
        <taxon>Bacteria</taxon>
        <taxon>Pseudomonadati</taxon>
        <taxon>Pseudomonadota</taxon>
        <taxon>Alphaproteobacteria</taxon>
        <taxon>Acetobacterales</taxon>
        <taxon>Acetobacteraceae</taxon>
        <taxon>Saccharibacter</taxon>
    </lineage>
</organism>
<dbReference type="SUPFAM" id="SSF53686">
    <property type="entry name" value="Tryptophan synthase beta subunit-like PLP-dependent enzymes"/>
    <property type="match status" value="1"/>
</dbReference>
<dbReference type="EC" id="2.5.1.47" evidence="2"/>
<sequence>MTHRSSSPSQSPFPLSNTPFAQPRGRVYPSFVETVGGTPLVGLPHLTERENLHAHILLKLEFFNPLGSVKDRIGVAMIRDAQERGLISPHHSTLVEPTSGNTGIALAFAAASMGYKLIVTMPESASIERRKMMTLLGATLKLTPAAKGMRGAIEAAEEIVRKTDNAWMPSQFQNPANPHIHATTTAEEIWQDTDGAVDVVIAGLGTGGTASGIAQALKKRKKGLEVIGLEPMESAILNGDEPGPHGIQGIGAGFKPETLDLTAIDRVIPVAEHDALATARLCARTEGLPIGISSGASLFAAMTLAHEERYRDKTIVAIAPSFAERYLSTPLFSGL</sequence>
<dbReference type="Gene3D" id="3.40.50.1100">
    <property type="match status" value="2"/>
</dbReference>
<evidence type="ECO:0000256" key="2">
    <source>
        <dbReference type="ARBA" id="ARBA00012681"/>
    </source>
</evidence>
<comment type="cofactor">
    <cofactor evidence="1">
        <name>pyridoxal 5'-phosphate</name>
        <dbReference type="ChEBI" id="CHEBI:597326"/>
    </cofactor>
</comment>
<proteinExistence type="predicted"/>
<dbReference type="InterPro" id="IPR050214">
    <property type="entry name" value="Cys_Synth/Cystath_Beta-Synth"/>
</dbReference>
<comment type="caution">
    <text evidence="7">The sequence shown here is derived from an EMBL/GenBank/DDBJ whole genome shotgun (WGS) entry which is preliminary data.</text>
</comment>
<dbReference type="Proteomes" id="UP001062901">
    <property type="component" value="Unassembled WGS sequence"/>
</dbReference>
<feature type="region of interest" description="Disordered" evidence="5">
    <location>
        <begin position="1"/>
        <end position="21"/>
    </location>
</feature>
<dbReference type="NCBIfam" id="TIGR01139">
    <property type="entry name" value="cysK"/>
    <property type="match status" value="1"/>
</dbReference>
<dbReference type="InterPro" id="IPR005859">
    <property type="entry name" value="CysK"/>
</dbReference>
<dbReference type="NCBIfam" id="TIGR01136">
    <property type="entry name" value="cysKM"/>
    <property type="match status" value="1"/>
</dbReference>
<accession>A0ABQ0P0Z5</accession>